<evidence type="ECO:0000313" key="2">
    <source>
        <dbReference type="Proteomes" id="UP000321026"/>
    </source>
</evidence>
<proteinExistence type="predicted"/>
<gene>
    <name evidence="1" type="ORF">E6Q11_01750</name>
</gene>
<accession>A0A5C7J8Y9</accession>
<reference evidence="1 2" key="1">
    <citation type="submission" date="2018-09" db="EMBL/GenBank/DDBJ databases">
        <title>Metagenome Assembled Genomes from an Advanced Water Purification Facility.</title>
        <authorList>
            <person name="Stamps B.W."/>
            <person name="Spear J.R."/>
        </authorList>
    </citation>
    <scope>NUCLEOTIDE SEQUENCE [LARGE SCALE GENOMIC DNA]</scope>
    <source>
        <strain evidence="1">Bin_63_2</strain>
    </source>
</reference>
<dbReference type="Proteomes" id="UP000321026">
    <property type="component" value="Unassembled WGS sequence"/>
</dbReference>
<organism evidence="1 2">
    <name type="scientific">Candidatus Dojkabacteria bacterium</name>
    <dbReference type="NCBI Taxonomy" id="2099670"/>
    <lineage>
        <taxon>Bacteria</taxon>
        <taxon>Candidatus Dojkabacteria</taxon>
    </lineage>
</organism>
<comment type="caution">
    <text evidence="1">The sequence shown here is derived from an EMBL/GenBank/DDBJ whole genome shotgun (WGS) entry which is preliminary data.</text>
</comment>
<sequence length="69" mass="7839">MSSINNFIDSCIDNNSIDELLDALIMHADRQTMKDFSIKSCNDYKTAIKTAIKLKIEKQIDEEARKCGV</sequence>
<name>A0A5C7J8Y9_9BACT</name>
<dbReference type="AlphaFoldDB" id="A0A5C7J8Y9"/>
<evidence type="ECO:0000313" key="1">
    <source>
        <dbReference type="EMBL" id="TXG78051.1"/>
    </source>
</evidence>
<dbReference type="EMBL" id="SSDS01000028">
    <property type="protein sequence ID" value="TXG78051.1"/>
    <property type="molecule type" value="Genomic_DNA"/>
</dbReference>
<protein>
    <submittedName>
        <fullName evidence="1">Uncharacterized protein</fullName>
    </submittedName>
</protein>